<dbReference type="Pfam" id="PF00651">
    <property type="entry name" value="BTB"/>
    <property type="match status" value="1"/>
</dbReference>
<evidence type="ECO:0000259" key="3">
    <source>
        <dbReference type="PROSITE" id="PS50245"/>
    </source>
</evidence>
<dbReference type="Gene3D" id="2.30.30.190">
    <property type="entry name" value="CAP Gly-rich-like domain"/>
    <property type="match status" value="1"/>
</dbReference>
<dbReference type="InterPro" id="IPR000938">
    <property type="entry name" value="CAP-Gly_domain"/>
</dbReference>
<dbReference type="InterPro" id="IPR011333">
    <property type="entry name" value="SKP1/BTB/POZ_sf"/>
</dbReference>
<evidence type="ECO:0000256" key="1">
    <source>
        <dbReference type="SAM" id="MobiDB-lite"/>
    </source>
</evidence>
<dbReference type="SUPFAM" id="SSF74924">
    <property type="entry name" value="Cap-Gly domain"/>
    <property type="match status" value="1"/>
</dbReference>
<dbReference type="SMART" id="SM01052">
    <property type="entry name" value="CAP_GLY"/>
    <property type="match status" value="1"/>
</dbReference>
<dbReference type="InterPro" id="IPR036859">
    <property type="entry name" value="CAP-Gly_dom_sf"/>
</dbReference>
<keyword evidence="5" id="KW-1185">Reference proteome</keyword>
<feature type="domain" description="BTB" evidence="2">
    <location>
        <begin position="25"/>
        <end position="94"/>
    </location>
</feature>
<feature type="compositionally biased region" description="Basic residues" evidence="1">
    <location>
        <begin position="798"/>
        <end position="807"/>
    </location>
</feature>
<evidence type="ECO:0008006" key="6">
    <source>
        <dbReference type="Google" id="ProtNLM"/>
    </source>
</evidence>
<gene>
    <name evidence="4" type="ORF">INT43_002210</name>
</gene>
<reference evidence="4" key="1">
    <citation type="submission" date="2020-12" db="EMBL/GenBank/DDBJ databases">
        <title>Metabolic potential, ecology and presence of endohyphal bacteria is reflected in genomic diversity of Mucoromycotina.</title>
        <authorList>
            <person name="Muszewska A."/>
            <person name="Okrasinska A."/>
            <person name="Steczkiewicz K."/>
            <person name="Drgas O."/>
            <person name="Orlowska M."/>
            <person name="Perlinska-Lenart U."/>
            <person name="Aleksandrzak-Piekarczyk T."/>
            <person name="Szatraj K."/>
            <person name="Zielenkiewicz U."/>
            <person name="Pilsyk S."/>
            <person name="Malc E."/>
            <person name="Mieczkowski P."/>
            <person name="Kruszewska J.S."/>
            <person name="Biernat P."/>
            <person name="Pawlowska J."/>
        </authorList>
    </citation>
    <scope>NUCLEOTIDE SEQUENCE</scope>
    <source>
        <strain evidence="4">WA0000067209</strain>
    </source>
</reference>
<dbReference type="EMBL" id="JAEPQZ010000001">
    <property type="protein sequence ID" value="KAG2185773.1"/>
    <property type="molecule type" value="Genomic_DNA"/>
</dbReference>
<organism evidence="4 5">
    <name type="scientific">Mortierella isabellina</name>
    <name type="common">Filamentous fungus</name>
    <name type="synonym">Umbelopsis isabellina</name>
    <dbReference type="NCBI Taxonomy" id="91625"/>
    <lineage>
        <taxon>Eukaryota</taxon>
        <taxon>Fungi</taxon>
        <taxon>Fungi incertae sedis</taxon>
        <taxon>Mucoromycota</taxon>
        <taxon>Mucoromycotina</taxon>
        <taxon>Umbelopsidomycetes</taxon>
        <taxon>Umbelopsidales</taxon>
        <taxon>Umbelopsidaceae</taxon>
        <taxon>Umbelopsis</taxon>
    </lineage>
</organism>
<dbReference type="SUPFAM" id="SSF54695">
    <property type="entry name" value="POZ domain"/>
    <property type="match status" value="2"/>
</dbReference>
<dbReference type="Proteomes" id="UP000654370">
    <property type="component" value="Unassembled WGS sequence"/>
</dbReference>
<dbReference type="PROSITE" id="PS50097">
    <property type="entry name" value="BTB"/>
    <property type="match status" value="2"/>
</dbReference>
<feature type="compositionally biased region" description="Polar residues" evidence="1">
    <location>
        <begin position="654"/>
        <end position="663"/>
    </location>
</feature>
<dbReference type="InterPro" id="IPR000210">
    <property type="entry name" value="BTB/POZ_dom"/>
</dbReference>
<accession>A0A8H7Q5R6</accession>
<evidence type="ECO:0000313" key="4">
    <source>
        <dbReference type="EMBL" id="KAG2185773.1"/>
    </source>
</evidence>
<protein>
    <recommendedName>
        <fullName evidence="6">BTB domain-containing protein</fullName>
    </recommendedName>
</protein>
<feature type="compositionally biased region" description="Low complexity" evidence="1">
    <location>
        <begin position="634"/>
        <end position="653"/>
    </location>
</feature>
<dbReference type="PROSITE" id="PS00845">
    <property type="entry name" value="CAP_GLY_1"/>
    <property type="match status" value="1"/>
</dbReference>
<comment type="caution">
    <text evidence="4">The sequence shown here is derived from an EMBL/GenBank/DDBJ whole genome shotgun (WGS) entry which is preliminary data.</text>
</comment>
<dbReference type="OrthoDB" id="2130750at2759"/>
<dbReference type="PROSITE" id="PS50245">
    <property type="entry name" value="CAP_GLY_2"/>
    <property type="match status" value="1"/>
</dbReference>
<dbReference type="SMART" id="SM00225">
    <property type="entry name" value="BTB"/>
    <property type="match status" value="1"/>
</dbReference>
<evidence type="ECO:0000259" key="2">
    <source>
        <dbReference type="PROSITE" id="PS50097"/>
    </source>
</evidence>
<dbReference type="PANTHER" id="PTHR24413">
    <property type="entry name" value="SPECKLE-TYPE POZ PROTEIN"/>
    <property type="match status" value="1"/>
</dbReference>
<feature type="region of interest" description="Disordered" evidence="1">
    <location>
        <begin position="634"/>
        <end position="722"/>
    </location>
</feature>
<dbReference type="AlphaFoldDB" id="A0A8H7Q5R6"/>
<proteinExistence type="predicted"/>
<dbReference type="Pfam" id="PF01302">
    <property type="entry name" value="CAP_GLY"/>
    <property type="match status" value="1"/>
</dbReference>
<feature type="region of interest" description="Disordered" evidence="1">
    <location>
        <begin position="768"/>
        <end position="843"/>
    </location>
</feature>
<evidence type="ECO:0000313" key="5">
    <source>
        <dbReference type="Proteomes" id="UP000654370"/>
    </source>
</evidence>
<feature type="compositionally biased region" description="Polar residues" evidence="1">
    <location>
        <begin position="826"/>
        <end position="835"/>
    </location>
</feature>
<dbReference type="CDD" id="cd18186">
    <property type="entry name" value="BTB_POZ_ZBTB_KLHL-like"/>
    <property type="match status" value="2"/>
</dbReference>
<feature type="compositionally biased region" description="Low complexity" evidence="1">
    <location>
        <begin position="768"/>
        <end position="778"/>
    </location>
</feature>
<sequence length="924" mass="102416">MFPKPPPILQTSLHAIANNPQDYFADVCFRYDSSQVWAHKAILLTRAPKEFQDKFLSNVSDAMVNVDLSEEFLPKDMLQRIIRFWYTATFAALSESDVVSSIQFSALSLTDSKVSSTTTLSDDSDGARKHKDVITPPVEHIVEESPPPPPDDAMRTSVERLEATLGIKFLPIRQDGLSDHDQWISDLGRMRTDRIMSDVVVAIAPKQGTPNTTPAIVTTDHDATSFAAHRFFLAAQSPYFNALFNSHFKEASSNIVHVPAELFNLPSLDCILGFYYTGTLAIPKAPVKKSLPAATERLTQKKFALRLLQKVFRAADYLGQTNSICALALHQITAICDNFKCSCADCQLLLPSVLSFSDRVSATVPQLRPLMIRLYSDPIQGIAKLWPQKPFALLVRSMGVMTEDTGSNSFLVQPERTPSPLIGEISSQTMLRITKHNAIQAFHAMHLCLSQLRASDPFPTWSQATLNLLNPVIHHNVLLVAMNFDYFCVEYPILLSCVDGIGFGFSCDFLDFLLNRVLDEGLQDSNAGALYQGIVRDLIGRQEVVHNIAVGEVLESSRAKCVAYLRRRWVGVKAQNGFKDIDKDVMRAMAEDIGVPYRTLAKPMDSDFMNLFSFKAKPSKVDVEAAKKNVAAAATHSRRLSLGGLRRSRSNSNTKQPRSTPSSPERENRDISQKRPNSLGDATEDSNQLQPPPVAPRAFSSDAATQLKDYPSGTAPLVIPKRREPQAMLDLLNIDTETRQRRQARHAPPSSDGSFSSLTDVLLPIESVSTDSNDDTSSAPRQSRLKFALPETPARAKSPNRRNRSHSPNRQPAALRYSKQRKSRSNRWSLSAGSDTSDDDESTYLPITIGARVELLRRPLPTQGYVRYLGKLAGQDGAWAGVELDSRVGKNDGSVDGHRYFQTDSQRGIFVRENDLVVLASQSS</sequence>
<feature type="domain" description="BTB" evidence="2">
    <location>
        <begin position="197"/>
        <end position="284"/>
    </location>
</feature>
<name>A0A8H7Q5R6_MORIS</name>
<dbReference type="Gene3D" id="3.30.710.10">
    <property type="entry name" value="Potassium Channel Kv1.1, Chain A"/>
    <property type="match status" value="2"/>
</dbReference>
<feature type="compositionally biased region" description="Basic and acidic residues" evidence="1">
    <location>
        <begin position="664"/>
        <end position="673"/>
    </location>
</feature>
<feature type="domain" description="CAP-Gly" evidence="3">
    <location>
        <begin position="870"/>
        <end position="912"/>
    </location>
</feature>